<reference evidence="2 3" key="1">
    <citation type="submission" date="2013-03" db="EMBL/GenBank/DDBJ databases">
        <title>The Genome Sequence of Exophiala aquamarina CBS 119918.</title>
        <authorList>
            <consortium name="The Broad Institute Genomics Platform"/>
            <person name="Cuomo C."/>
            <person name="de Hoog S."/>
            <person name="Gorbushina A."/>
            <person name="Walker B."/>
            <person name="Young S.K."/>
            <person name="Zeng Q."/>
            <person name="Gargeya S."/>
            <person name="Fitzgerald M."/>
            <person name="Haas B."/>
            <person name="Abouelleil A."/>
            <person name="Allen A.W."/>
            <person name="Alvarado L."/>
            <person name="Arachchi H.M."/>
            <person name="Berlin A.M."/>
            <person name="Chapman S.B."/>
            <person name="Gainer-Dewar J."/>
            <person name="Goldberg J."/>
            <person name="Griggs A."/>
            <person name="Gujja S."/>
            <person name="Hansen M."/>
            <person name="Howarth C."/>
            <person name="Imamovic A."/>
            <person name="Ireland A."/>
            <person name="Larimer J."/>
            <person name="McCowan C."/>
            <person name="Murphy C."/>
            <person name="Pearson M."/>
            <person name="Poon T.W."/>
            <person name="Priest M."/>
            <person name="Roberts A."/>
            <person name="Saif S."/>
            <person name="Shea T."/>
            <person name="Sisk P."/>
            <person name="Sykes S."/>
            <person name="Wortman J."/>
            <person name="Nusbaum C."/>
            <person name="Birren B."/>
        </authorList>
    </citation>
    <scope>NUCLEOTIDE SEQUENCE [LARGE SCALE GENOMIC DNA]</scope>
    <source>
        <strain evidence="2 3">CBS 119918</strain>
    </source>
</reference>
<organism evidence="2 3">
    <name type="scientific">Exophiala aquamarina CBS 119918</name>
    <dbReference type="NCBI Taxonomy" id="1182545"/>
    <lineage>
        <taxon>Eukaryota</taxon>
        <taxon>Fungi</taxon>
        <taxon>Dikarya</taxon>
        <taxon>Ascomycota</taxon>
        <taxon>Pezizomycotina</taxon>
        <taxon>Eurotiomycetes</taxon>
        <taxon>Chaetothyriomycetidae</taxon>
        <taxon>Chaetothyriales</taxon>
        <taxon>Herpotrichiellaceae</taxon>
        <taxon>Exophiala</taxon>
    </lineage>
</organism>
<evidence type="ECO:0000313" key="3">
    <source>
        <dbReference type="Proteomes" id="UP000027920"/>
    </source>
</evidence>
<dbReference type="PANTHER" id="PTHR45688:SF13">
    <property type="entry name" value="ALANINE--GLYOXYLATE AMINOTRANSFERASE 2-LIKE"/>
    <property type="match status" value="1"/>
</dbReference>
<dbReference type="Gene3D" id="3.40.640.10">
    <property type="entry name" value="Type I PLP-dependent aspartate aminotransferase-like (Major domain)"/>
    <property type="match status" value="1"/>
</dbReference>
<dbReference type="AlphaFoldDB" id="A0A072P7N6"/>
<dbReference type="PANTHER" id="PTHR45688">
    <property type="match status" value="1"/>
</dbReference>
<protein>
    <submittedName>
        <fullName evidence="2">Uncharacterized protein</fullName>
    </submittedName>
</protein>
<dbReference type="HOGENOM" id="CLU_2306123_0_0_1"/>
<dbReference type="Pfam" id="PF00202">
    <property type="entry name" value="Aminotran_3"/>
    <property type="match status" value="1"/>
</dbReference>
<comment type="caution">
    <text evidence="2">The sequence shown here is derived from an EMBL/GenBank/DDBJ whole genome shotgun (WGS) entry which is preliminary data.</text>
</comment>
<dbReference type="RefSeq" id="XP_013258734.1">
    <property type="nucleotide sequence ID" value="XM_013403280.1"/>
</dbReference>
<dbReference type="OrthoDB" id="5419315at2759"/>
<dbReference type="InterPro" id="IPR005814">
    <property type="entry name" value="Aminotrans_3"/>
</dbReference>
<gene>
    <name evidence="2" type="ORF">A1O9_07725</name>
</gene>
<proteinExistence type="inferred from homology"/>
<name>A0A072P7N6_9EURO</name>
<dbReference type="InterPro" id="IPR015421">
    <property type="entry name" value="PyrdxlP-dep_Trfase_major"/>
</dbReference>
<dbReference type="InterPro" id="IPR015424">
    <property type="entry name" value="PyrdxlP-dep_Trfase"/>
</dbReference>
<dbReference type="GeneID" id="25282638"/>
<dbReference type="VEuPathDB" id="FungiDB:A1O9_07725"/>
<dbReference type="GO" id="GO:0030170">
    <property type="term" value="F:pyridoxal phosphate binding"/>
    <property type="evidence" value="ECO:0007669"/>
    <property type="project" value="InterPro"/>
</dbReference>
<keyword evidence="3" id="KW-1185">Reference proteome</keyword>
<evidence type="ECO:0000313" key="2">
    <source>
        <dbReference type="EMBL" id="KEF56144.1"/>
    </source>
</evidence>
<dbReference type="SUPFAM" id="SSF53383">
    <property type="entry name" value="PLP-dependent transferases"/>
    <property type="match status" value="1"/>
</dbReference>
<dbReference type="STRING" id="1182545.A0A072P7N6"/>
<dbReference type="EMBL" id="AMGV01000006">
    <property type="protein sequence ID" value="KEF56144.1"/>
    <property type="molecule type" value="Genomic_DNA"/>
</dbReference>
<sequence length="100" mass="10796">MLGELSRSYFACTGSEATEAALRLATINTGRTEIVGLMRGYHGMMHGSLSVTGLSGKFKSVPGSGLPDVAYILSPYAYRSPFKDDEDKMASFRQGLQIIN</sequence>
<accession>A0A072P7N6</accession>
<dbReference type="GO" id="GO:0005739">
    <property type="term" value="C:mitochondrion"/>
    <property type="evidence" value="ECO:0007669"/>
    <property type="project" value="TreeGrafter"/>
</dbReference>
<comment type="similarity">
    <text evidence="1">Belongs to the class-III pyridoxal-phosphate-dependent aminotransferase family.</text>
</comment>
<evidence type="ECO:0000256" key="1">
    <source>
        <dbReference type="ARBA" id="ARBA00008954"/>
    </source>
</evidence>
<dbReference type="GO" id="GO:0008483">
    <property type="term" value="F:transaminase activity"/>
    <property type="evidence" value="ECO:0007669"/>
    <property type="project" value="InterPro"/>
</dbReference>
<dbReference type="Proteomes" id="UP000027920">
    <property type="component" value="Unassembled WGS sequence"/>
</dbReference>